<gene>
    <name evidence="2" type="ORF">F7O84_11935</name>
</gene>
<dbReference type="EMBL" id="WAGX01000005">
    <property type="protein sequence ID" value="KAB1438254.1"/>
    <property type="molecule type" value="Genomic_DNA"/>
</dbReference>
<dbReference type="RefSeq" id="WP_151145369.1">
    <property type="nucleotide sequence ID" value="NZ_WAGX01000005.1"/>
</dbReference>
<proteinExistence type="predicted"/>
<feature type="domain" description="LicD/FKTN/FKRP nucleotidyltransferase" evidence="1">
    <location>
        <begin position="25"/>
        <end position="245"/>
    </location>
</feature>
<sequence length="261" mass="30982">MKVYSELREIQKAELNILIEFARFCDNNALRYCLAGGTLLGAVRHSGFIPWDDDIDVMMPRPDFERFIKLANGKIANKYNVLWKEKYDDTPLPFIKVVDKNINVSYKLMKKPQPLWIDIFPIDGLPIKEKEFNQHIKKIKNLKYFLWQATSDEQDIESGIKKVLKKVLFFPFRLIGARYYADKITKAAKRYEFDTSDYVGCIVAKYGKKERIEKEHVEERVKHLFEEIEFYVPKGYHVYLTNLYGNYNQIPKERHTHLRQS</sequence>
<dbReference type="Pfam" id="PF04991">
    <property type="entry name" value="LicD"/>
    <property type="match status" value="1"/>
</dbReference>
<reference evidence="2 3" key="1">
    <citation type="submission" date="2019-09" db="EMBL/GenBank/DDBJ databases">
        <authorList>
            <person name="Valk L.C."/>
        </authorList>
    </citation>
    <scope>NUCLEOTIDE SEQUENCE [LARGE SCALE GENOMIC DNA]</scope>
    <source>
        <strain evidence="2">GalUA</strain>
    </source>
</reference>
<evidence type="ECO:0000313" key="2">
    <source>
        <dbReference type="EMBL" id="KAB1438254.1"/>
    </source>
</evidence>
<accession>A0A7V7QKD0</accession>
<name>A0A7V7QKD0_9FIRM</name>
<protein>
    <submittedName>
        <fullName evidence="2">LicD family protein</fullName>
    </submittedName>
</protein>
<dbReference type="InterPro" id="IPR007074">
    <property type="entry name" value="LicD/FKTN/FKRP_NTP_transf"/>
</dbReference>
<dbReference type="AlphaFoldDB" id="A0A7V7QKD0"/>
<dbReference type="InterPro" id="IPR052942">
    <property type="entry name" value="LPS_cholinephosphotransferase"/>
</dbReference>
<evidence type="ECO:0000313" key="3">
    <source>
        <dbReference type="Proteomes" id="UP000461768"/>
    </source>
</evidence>
<dbReference type="PANTHER" id="PTHR43404">
    <property type="entry name" value="LIPOPOLYSACCHARIDE CHOLINEPHOSPHOTRANSFERASE LICD"/>
    <property type="match status" value="1"/>
</dbReference>
<organism evidence="2 3">
    <name type="scientific">Candidatus Galacturonatibacter soehngenii</name>
    <dbReference type="NCBI Taxonomy" id="2307010"/>
    <lineage>
        <taxon>Bacteria</taxon>
        <taxon>Bacillati</taxon>
        <taxon>Bacillota</taxon>
        <taxon>Clostridia</taxon>
        <taxon>Lachnospirales</taxon>
        <taxon>Lachnospiraceae</taxon>
        <taxon>Candidatus Galacturonatibacter</taxon>
    </lineage>
</organism>
<dbReference type="GO" id="GO:0009100">
    <property type="term" value="P:glycoprotein metabolic process"/>
    <property type="evidence" value="ECO:0007669"/>
    <property type="project" value="UniProtKB-ARBA"/>
</dbReference>
<dbReference type="PANTHER" id="PTHR43404:SF2">
    <property type="entry name" value="LIPOPOLYSACCHARIDE CHOLINEPHOSPHOTRANSFERASE LICD"/>
    <property type="match status" value="1"/>
</dbReference>
<keyword evidence="3" id="KW-1185">Reference proteome</keyword>
<dbReference type="Proteomes" id="UP000461768">
    <property type="component" value="Unassembled WGS sequence"/>
</dbReference>
<dbReference type="OrthoDB" id="9786100at2"/>
<reference evidence="2 3" key="2">
    <citation type="submission" date="2020-02" db="EMBL/GenBank/DDBJ databases">
        <title>Candidatus Galacturonibacter soehngenii shows hetero-acetogenic catabolism of galacturonic acid but lacks a canonical carbon monoxide dehydrogenase/acetyl-CoA synthase complex.</title>
        <authorList>
            <person name="Diender M."/>
            <person name="Stouten G.R."/>
            <person name="Petersen J.F."/>
            <person name="Nielsen P.H."/>
            <person name="Dueholm M.S."/>
            <person name="Pronk J.T."/>
            <person name="Van Loosdrecht M.C.M."/>
        </authorList>
    </citation>
    <scope>NUCLEOTIDE SEQUENCE [LARGE SCALE GENOMIC DNA]</scope>
    <source>
        <strain evidence="2">GalUA</strain>
    </source>
</reference>
<evidence type="ECO:0000259" key="1">
    <source>
        <dbReference type="Pfam" id="PF04991"/>
    </source>
</evidence>
<comment type="caution">
    <text evidence="2">The sequence shown here is derived from an EMBL/GenBank/DDBJ whole genome shotgun (WGS) entry which is preliminary data.</text>
</comment>